<dbReference type="GO" id="GO:0000976">
    <property type="term" value="F:transcription cis-regulatory region binding"/>
    <property type="evidence" value="ECO:0007669"/>
    <property type="project" value="TreeGrafter"/>
</dbReference>
<dbReference type="SUPFAM" id="SSF57701">
    <property type="entry name" value="Zn2/Cys6 DNA-binding domain"/>
    <property type="match status" value="1"/>
</dbReference>
<dbReference type="PROSITE" id="PS00463">
    <property type="entry name" value="ZN2_CY6_FUNGAL_1"/>
    <property type="match status" value="1"/>
</dbReference>
<evidence type="ECO:0000313" key="8">
    <source>
        <dbReference type="EMBL" id="KAJ5538896.1"/>
    </source>
</evidence>
<dbReference type="GO" id="GO:0045944">
    <property type="term" value="P:positive regulation of transcription by RNA polymerase II"/>
    <property type="evidence" value="ECO:0007669"/>
    <property type="project" value="TreeGrafter"/>
</dbReference>
<dbReference type="Pfam" id="PF11951">
    <property type="entry name" value="Fungal_trans_2"/>
    <property type="match status" value="1"/>
</dbReference>
<dbReference type="EMBL" id="JAQIZZ010000006">
    <property type="protein sequence ID" value="KAJ5538896.1"/>
    <property type="molecule type" value="Genomic_DNA"/>
</dbReference>
<name>A0AAD6CX65_9EURO</name>
<feature type="compositionally biased region" description="Polar residues" evidence="6">
    <location>
        <begin position="136"/>
        <end position="156"/>
    </location>
</feature>
<sequence>MPGVPSNKACERCKKRHLKCDEARPHCQRCTAAGVECPGYVQTRKFIDQGATVRRRYAPYQEVHPAHATDYGRAPEHASSAQVQNPPEAPDRISGISKEGNITFMEEARLNTAGPSQPSATAPILHPPVSGAPFSILNSSGRESGPSSNAHNSISPNLPMDLNSPHGNAYNADPITADYRRVSSSETPSQRSEKEEFQDIFSEFMTGTEHEIAFLTRHYAEIIGPWLDLSDSGKFFSVYVPIRAINCPSLKYAIASLAAKQLGRVKGAKSSAGNGMFTRPATTELYPNAAQVDWFLKAANYYYMAASDLNNACSGGYTAVSSSAVLESPISTVGRWLNSRATKELAQTCRDGSLLRKAEEMLATVTLLTVYRLLDSIGEEWHKHLSGIRPLFESFLSLNLTRSTFFSHGIRASFWNFARQDYLGSYFTRSATHFSPTSLPLWRAAGISIDDQHKFQMGSIHLNQEDQAANGLSWLVSKVVNFLAQSKESQIAQWTGSPPSTSPGGNQETSPGPDQQLYPDTNTWLDLSFEFQVWFEGVPETFRPCVRIENPRDLTKLPDGPQLPFPEVYYSFSTCAAAMQHYHFGRIALLLNRPTDVVSAPSTAFDRLQGYRDLTKEVEYRSREVFGIALGRPKGEVRVYMTPLLLAVGQCLESADEHRIIVDLLSGVETDLGWATESVVQKLQASWNRGA</sequence>
<dbReference type="Proteomes" id="UP001220324">
    <property type="component" value="Unassembled WGS sequence"/>
</dbReference>
<dbReference type="GO" id="GO:0008270">
    <property type="term" value="F:zinc ion binding"/>
    <property type="evidence" value="ECO:0007669"/>
    <property type="project" value="InterPro"/>
</dbReference>
<feature type="region of interest" description="Disordered" evidence="6">
    <location>
        <begin position="71"/>
        <end position="92"/>
    </location>
</feature>
<evidence type="ECO:0000256" key="5">
    <source>
        <dbReference type="ARBA" id="ARBA00023242"/>
    </source>
</evidence>
<keyword evidence="3" id="KW-0238">DNA-binding</keyword>
<evidence type="ECO:0000256" key="3">
    <source>
        <dbReference type="ARBA" id="ARBA00023125"/>
    </source>
</evidence>
<dbReference type="GO" id="GO:0005634">
    <property type="term" value="C:nucleus"/>
    <property type="evidence" value="ECO:0007669"/>
    <property type="project" value="UniProtKB-SubCell"/>
</dbReference>
<dbReference type="PANTHER" id="PTHR37534:SF18">
    <property type="entry name" value="ZN(II)2CYS6 TRANSCRIPTION FACTOR (EUROFUNG)"/>
    <property type="match status" value="1"/>
</dbReference>
<feature type="region of interest" description="Disordered" evidence="6">
    <location>
        <begin position="112"/>
        <end position="173"/>
    </location>
</feature>
<feature type="domain" description="Zn(2)-C6 fungal-type" evidence="7">
    <location>
        <begin position="9"/>
        <end position="37"/>
    </location>
</feature>
<evidence type="ECO:0000256" key="6">
    <source>
        <dbReference type="SAM" id="MobiDB-lite"/>
    </source>
</evidence>
<dbReference type="AlphaFoldDB" id="A0AAD6CX65"/>
<proteinExistence type="predicted"/>
<dbReference type="InterPro" id="IPR036864">
    <property type="entry name" value="Zn2-C6_fun-type_DNA-bd_sf"/>
</dbReference>
<dbReference type="PROSITE" id="PS50048">
    <property type="entry name" value="ZN2_CY6_FUNGAL_2"/>
    <property type="match status" value="1"/>
</dbReference>
<reference evidence="8 9" key="1">
    <citation type="journal article" date="2023" name="IMA Fungus">
        <title>Comparative genomic study of the Penicillium genus elucidates a diverse pangenome and 15 lateral gene transfer events.</title>
        <authorList>
            <person name="Petersen C."/>
            <person name="Sorensen T."/>
            <person name="Nielsen M.R."/>
            <person name="Sondergaard T.E."/>
            <person name="Sorensen J.L."/>
            <person name="Fitzpatrick D.A."/>
            <person name="Frisvad J.C."/>
            <person name="Nielsen K.L."/>
        </authorList>
    </citation>
    <scope>NUCLEOTIDE SEQUENCE [LARGE SCALE GENOMIC DNA]</scope>
    <source>
        <strain evidence="8 9">IBT 35679</strain>
    </source>
</reference>
<evidence type="ECO:0000256" key="4">
    <source>
        <dbReference type="ARBA" id="ARBA00023163"/>
    </source>
</evidence>
<dbReference type="PANTHER" id="PTHR37534">
    <property type="entry name" value="TRANSCRIPTIONAL ACTIVATOR PROTEIN UGA3"/>
    <property type="match status" value="1"/>
</dbReference>
<evidence type="ECO:0000259" key="7">
    <source>
        <dbReference type="PROSITE" id="PS50048"/>
    </source>
</evidence>
<comment type="caution">
    <text evidence="8">The sequence shown here is derived from an EMBL/GenBank/DDBJ whole genome shotgun (WGS) entry which is preliminary data.</text>
</comment>
<keyword evidence="9" id="KW-1185">Reference proteome</keyword>
<keyword evidence="2" id="KW-0805">Transcription regulation</keyword>
<comment type="subcellular location">
    <subcellularLocation>
        <location evidence="1">Nucleus</location>
    </subcellularLocation>
</comment>
<dbReference type="SMART" id="SM00066">
    <property type="entry name" value="GAL4"/>
    <property type="match status" value="1"/>
</dbReference>
<dbReference type="GO" id="GO:0000981">
    <property type="term" value="F:DNA-binding transcription factor activity, RNA polymerase II-specific"/>
    <property type="evidence" value="ECO:0007669"/>
    <property type="project" value="InterPro"/>
</dbReference>
<evidence type="ECO:0000256" key="1">
    <source>
        <dbReference type="ARBA" id="ARBA00004123"/>
    </source>
</evidence>
<gene>
    <name evidence="8" type="ORF">N7494_008375</name>
</gene>
<keyword evidence="5" id="KW-0539">Nucleus</keyword>
<evidence type="ECO:0000256" key="2">
    <source>
        <dbReference type="ARBA" id="ARBA00023015"/>
    </source>
</evidence>
<evidence type="ECO:0000313" key="9">
    <source>
        <dbReference type="Proteomes" id="UP001220324"/>
    </source>
</evidence>
<keyword evidence="4" id="KW-0804">Transcription</keyword>
<dbReference type="InterPro" id="IPR001138">
    <property type="entry name" value="Zn2Cys6_DnaBD"/>
</dbReference>
<dbReference type="Gene3D" id="4.10.240.10">
    <property type="entry name" value="Zn(2)-C6 fungal-type DNA-binding domain"/>
    <property type="match status" value="1"/>
</dbReference>
<feature type="region of interest" description="Disordered" evidence="6">
    <location>
        <begin position="493"/>
        <end position="517"/>
    </location>
</feature>
<accession>A0AAD6CX65</accession>
<dbReference type="InterPro" id="IPR021858">
    <property type="entry name" value="Fun_TF"/>
</dbReference>
<protein>
    <recommendedName>
        <fullName evidence="7">Zn(2)-C6 fungal-type domain-containing protein</fullName>
    </recommendedName>
</protein>
<organism evidence="8 9">
    <name type="scientific">Penicillium frequentans</name>
    <dbReference type="NCBI Taxonomy" id="3151616"/>
    <lineage>
        <taxon>Eukaryota</taxon>
        <taxon>Fungi</taxon>
        <taxon>Dikarya</taxon>
        <taxon>Ascomycota</taxon>
        <taxon>Pezizomycotina</taxon>
        <taxon>Eurotiomycetes</taxon>
        <taxon>Eurotiomycetidae</taxon>
        <taxon>Eurotiales</taxon>
        <taxon>Aspergillaceae</taxon>
        <taxon>Penicillium</taxon>
    </lineage>
</organism>
<dbReference type="CDD" id="cd00067">
    <property type="entry name" value="GAL4"/>
    <property type="match status" value="1"/>
</dbReference>
<dbReference type="Pfam" id="PF00172">
    <property type="entry name" value="Zn_clus"/>
    <property type="match status" value="1"/>
</dbReference>